<accession>A0ABR0DKQ3</accession>
<dbReference type="SUPFAM" id="SSF81383">
    <property type="entry name" value="F-box domain"/>
    <property type="match status" value="1"/>
</dbReference>
<dbReference type="PANTHER" id="PTHR35546">
    <property type="entry name" value="F-BOX PROTEIN INTERACTION DOMAIN PROTEIN-RELATED"/>
    <property type="match status" value="1"/>
</dbReference>
<dbReference type="InterPro" id="IPR006527">
    <property type="entry name" value="F-box-assoc_dom_typ1"/>
</dbReference>
<dbReference type="InterPro" id="IPR055290">
    <property type="entry name" value="At3g26010-like"/>
</dbReference>
<dbReference type="Pfam" id="PF07734">
    <property type="entry name" value="FBA_1"/>
    <property type="match status" value="1"/>
</dbReference>
<comment type="caution">
    <text evidence="3">The sequence shown here is derived from an EMBL/GenBank/DDBJ whole genome shotgun (WGS) entry which is preliminary data.</text>
</comment>
<sequence length="415" mass="48518">MEKIKICEPVHHRNSAEFVASIDDLLIQILLRQPVKSLFRFKSVSKHWQSLITNPRFCYLRSRKTNSAIGLFFARPGLTPACRHIYDYVAFCDSASTRKLKYLVDTDSNDVLQSCNGLLLCDSYSSEECRTRFYVCNPTTNRISVLPELNYDDDSQRYRKMSLAFDPKISPHYKVVCVQQFGWDKYIYRIVIYSSETGAWGVRGEPFTEYFRFGRGVYLNGAIHWMTPLTLDWVTTCNLAELGWCNSMYFKIDDQVLDKMPRAPNLHLLGWLNKFYFGESCGHLHFAEIGVNKSQFNVYEMRNDYSEWFVKYQVDLSPVLAVYPEMIRDFDNPTMGLLYYNFSVFCIVRVEEDEDESFLVLHIPGKAIRYNLVRKTFKNLKKLEGEFDGHECHQGSFNSYMYAPGYQYIESMSCV</sequence>
<dbReference type="InterPro" id="IPR036047">
    <property type="entry name" value="F-box-like_dom_sf"/>
</dbReference>
<dbReference type="InterPro" id="IPR017451">
    <property type="entry name" value="F-box-assoc_interact_dom"/>
</dbReference>
<evidence type="ECO:0000259" key="1">
    <source>
        <dbReference type="Pfam" id="PF00646"/>
    </source>
</evidence>
<feature type="domain" description="F-box associated beta-propeller type 1" evidence="2">
    <location>
        <begin position="105"/>
        <end position="227"/>
    </location>
</feature>
<dbReference type="EMBL" id="JAYDYQ010001088">
    <property type="protein sequence ID" value="KAK4489388.1"/>
    <property type="molecule type" value="Genomic_DNA"/>
</dbReference>
<proteinExistence type="predicted"/>
<feature type="domain" description="F-box" evidence="1">
    <location>
        <begin position="23"/>
        <end position="58"/>
    </location>
</feature>
<name>A0ABR0DKQ3_9LAMI</name>
<evidence type="ECO:0000259" key="2">
    <source>
        <dbReference type="Pfam" id="PF07734"/>
    </source>
</evidence>
<reference evidence="3 4" key="1">
    <citation type="journal article" date="2023" name="bioRxiv">
        <title>Genome report: Whole genome sequence and annotation of Penstemon davidsonii.</title>
        <authorList>
            <person name="Ostevik K.L."/>
            <person name="Alabady M."/>
            <person name="Zhang M."/>
            <person name="Rausher M.D."/>
        </authorList>
    </citation>
    <scope>NUCLEOTIDE SEQUENCE [LARGE SCALE GENOMIC DNA]</scope>
    <source>
        <strain evidence="3">DNT005</strain>
        <tissue evidence="3">Whole leaf</tissue>
    </source>
</reference>
<protein>
    <recommendedName>
        <fullName evidence="5">F-box domain-containing protein</fullName>
    </recommendedName>
</protein>
<dbReference type="Pfam" id="PF00646">
    <property type="entry name" value="F-box"/>
    <property type="match status" value="1"/>
</dbReference>
<dbReference type="PANTHER" id="PTHR35546:SF134">
    <property type="entry name" value="F-BOX ASSOCIATED DOMAIN-CONTAINING PROTEIN"/>
    <property type="match status" value="1"/>
</dbReference>
<dbReference type="Gene3D" id="1.20.1280.50">
    <property type="match status" value="1"/>
</dbReference>
<dbReference type="NCBIfam" id="TIGR01640">
    <property type="entry name" value="F_box_assoc_1"/>
    <property type="match status" value="1"/>
</dbReference>
<dbReference type="CDD" id="cd22157">
    <property type="entry name" value="F-box_AtFBW1-like"/>
    <property type="match status" value="1"/>
</dbReference>
<organism evidence="3 4">
    <name type="scientific">Penstemon davidsonii</name>
    <dbReference type="NCBI Taxonomy" id="160366"/>
    <lineage>
        <taxon>Eukaryota</taxon>
        <taxon>Viridiplantae</taxon>
        <taxon>Streptophyta</taxon>
        <taxon>Embryophyta</taxon>
        <taxon>Tracheophyta</taxon>
        <taxon>Spermatophyta</taxon>
        <taxon>Magnoliopsida</taxon>
        <taxon>eudicotyledons</taxon>
        <taxon>Gunneridae</taxon>
        <taxon>Pentapetalae</taxon>
        <taxon>asterids</taxon>
        <taxon>lamiids</taxon>
        <taxon>Lamiales</taxon>
        <taxon>Plantaginaceae</taxon>
        <taxon>Cheloneae</taxon>
        <taxon>Penstemon</taxon>
    </lineage>
</organism>
<dbReference type="InterPro" id="IPR001810">
    <property type="entry name" value="F-box_dom"/>
</dbReference>
<gene>
    <name evidence="3" type="ORF">RD792_005197</name>
</gene>
<dbReference type="Proteomes" id="UP001291926">
    <property type="component" value="Unassembled WGS sequence"/>
</dbReference>
<keyword evidence="4" id="KW-1185">Reference proteome</keyword>
<evidence type="ECO:0008006" key="5">
    <source>
        <dbReference type="Google" id="ProtNLM"/>
    </source>
</evidence>
<evidence type="ECO:0000313" key="3">
    <source>
        <dbReference type="EMBL" id="KAK4489388.1"/>
    </source>
</evidence>
<evidence type="ECO:0000313" key="4">
    <source>
        <dbReference type="Proteomes" id="UP001291926"/>
    </source>
</evidence>